<dbReference type="GO" id="GO:0000917">
    <property type="term" value="P:division septum assembly"/>
    <property type="evidence" value="ECO:0007669"/>
    <property type="project" value="TreeGrafter"/>
</dbReference>
<evidence type="ECO:0000256" key="9">
    <source>
        <dbReference type="RuleBase" id="RU003612"/>
    </source>
</evidence>
<keyword evidence="2 8" id="KW-0997">Cell inner membrane</keyword>
<keyword evidence="7 8" id="KW-0131">Cell cycle</keyword>
<reference evidence="11 12" key="1">
    <citation type="journal article" date="2012" name="Mol. Biol. Evol.">
        <title>Genome reduction and co-evolution between the primary and secondary bacterial symbionts of psyllids.</title>
        <authorList>
            <person name="Sloan D.B."/>
            <person name="Moran N.A."/>
        </authorList>
    </citation>
    <scope>NUCLEOTIDE SEQUENCE [LARGE SCALE GENOMIC DNA]</scope>
    <source>
        <strain evidence="11">Hcub_S</strain>
    </source>
</reference>
<keyword evidence="3 8" id="KW-0132">Cell division</keyword>
<dbReference type="KEGG" id="sehc:A35E_00491"/>
<comment type="subcellular location">
    <subcellularLocation>
        <location evidence="8">Cell inner membrane</location>
        <topology evidence="8">Single-pass type I membrane protein</topology>
    </subcellularLocation>
    <text evidence="8">Localizes to the Z ring in an FtsZ-dependent manner.</text>
</comment>
<evidence type="ECO:0000313" key="11">
    <source>
        <dbReference type="EMBL" id="AFP85781.1"/>
    </source>
</evidence>
<evidence type="ECO:0000256" key="5">
    <source>
        <dbReference type="ARBA" id="ARBA00022989"/>
    </source>
</evidence>
<accession>J3VUF4</accession>
<dbReference type="SUPFAM" id="SSF64383">
    <property type="entry name" value="Cell-division protein ZipA, C-terminal domain"/>
    <property type="match status" value="1"/>
</dbReference>
<dbReference type="GO" id="GO:0032153">
    <property type="term" value="C:cell division site"/>
    <property type="evidence" value="ECO:0007669"/>
    <property type="project" value="UniProtKB-UniRule"/>
</dbReference>
<comment type="subunit">
    <text evidence="8">Interacts with FtsZ via their C-terminal domains.</text>
</comment>
<evidence type="ECO:0000256" key="1">
    <source>
        <dbReference type="ARBA" id="ARBA00022475"/>
    </source>
</evidence>
<dbReference type="AlphaFoldDB" id="J3VUF4"/>
<keyword evidence="5 8" id="KW-1133">Transmembrane helix</keyword>
<dbReference type="STRING" id="134287.A35E_00491"/>
<organism evidence="11 12">
    <name type="scientific">secondary endosymbiont of Heteropsylla cubana</name>
    <dbReference type="NCBI Taxonomy" id="134287"/>
    <lineage>
        <taxon>Bacteria</taxon>
        <taxon>Pseudomonadati</taxon>
        <taxon>Pseudomonadota</taxon>
        <taxon>Gammaproteobacteria</taxon>
        <taxon>Enterobacterales</taxon>
        <taxon>Enterobacteriaceae</taxon>
        <taxon>aphid secondary symbionts</taxon>
    </lineage>
</organism>
<evidence type="ECO:0000313" key="12">
    <source>
        <dbReference type="Proteomes" id="UP000003937"/>
    </source>
</evidence>
<keyword evidence="1 8" id="KW-1003">Cell membrane</keyword>
<dbReference type="Pfam" id="PF04354">
    <property type="entry name" value="ZipA_C"/>
    <property type="match status" value="1"/>
</dbReference>
<gene>
    <name evidence="8" type="primary">zipA</name>
    <name evidence="11" type="ORF">A35E_00491</name>
</gene>
<keyword evidence="12" id="KW-1185">Reference proteome</keyword>
<sequence precursor="true">MMQDLRLILFFVGTIAIIVLLLHGLWVVRKERFPVLRNFQLKKVKKINQTQEDLLQFQKNNKGNKLCSSVLHHEQSRNMKHVDTLPSLSQSKKGAALKKYDDTIDPILHNSINCFCSTIDDNFNKKMDASSNIEDASTFKQIISDVNKYHTNKTDVFDQHSLSLPRLNRTIVSKIDKQILKSSEETVTSILNRCVQKKRNKIKGKEIILVLHIAAHEGSVLGGEALLKIVLQAGFHFGDMNIFHRHLNPSGSGPILFSLVNMVKPGSFSLEKIADFSTPGVSVFMTVPTAYGDSYQNLKLMLQAANRITSDCGARLLDDERSIITSEKIDDYKDRIQRVLYETS</sequence>
<evidence type="ECO:0000256" key="6">
    <source>
        <dbReference type="ARBA" id="ARBA00023136"/>
    </source>
</evidence>
<dbReference type="PANTHER" id="PTHR38685:SF1">
    <property type="entry name" value="CELL DIVISION PROTEIN ZIPA"/>
    <property type="match status" value="1"/>
</dbReference>
<comment type="function">
    <text evidence="8 9">Essential cell division protein that stabilizes the FtsZ protofilaments by cross-linking them and that serves as a cytoplasmic membrane anchor for the Z ring. Also required for the recruitment to the septal ring of downstream cell division proteins.</text>
</comment>
<evidence type="ECO:0000259" key="10">
    <source>
        <dbReference type="SMART" id="SM00771"/>
    </source>
</evidence>
<dbReference type="SMART" id="SM00771">
    <property type="entry name" value="ZipA_C"/>
    <property type="match status" value="1"/>
</dbReference>
<protein>
    <recommendedName>
        <fullName evidence="8 9">Cell division protein ZipA</fullName>
    </recommendedName>
</protein>
<dbReference type="PANTHER" id="PTHR38685">
    <property type="entry name" value="CELL DIVISION PROTEIN ZIPA"/>
    <property type="match status" value="1"/>
</dbReference>
<dbReference type="InterPro" id="IPR007449">
    <property type="entry name" value="ZipA_FtsZ-bd_C"/>
</dbReference>
<evidence type="ECO:0000256" key="7">
    <source>
        <dbReference type="ARBA" id="ARBA00023306"/>
    </source>
</evidence>
<dbReference type="OrthoDB" id="7054914at2"/>
<evidence type="ECO:0000256" key="4">
    <source>
        <dbReference type="ARBA" id="ARBA00022692"/>
    </source>
</evidence>
<dbReference type="Proteomes" id="UP000003937">
    <property type="component" value="Chromosome"/>
</dbReference>
<dbReference type="EMBL" id="CP003547">
    <property type="protein sequence ID" value="AFP85781.1"/>
    <property type="molecule type" value="Genomic_DNA"/>
</dbReference>
<evidence type="ECO:0000256" key="2">
    <source>
        <dbReference type="ARBA" id="ARBA00022519"/>
    </source>
</evidence>
<dbReference type="PATRIC" id="fig|134287.3.peg.464"/>
<dbReference type="GO" id="GO:0043093">
    <property type="term" value="P:FtsZ-dependent cytokinesis"/>
    <property type="evidence" value="ECO:0007669"/>
    <property type="project" value="UniProtKB-UniRule"/>
</dbReference>
<keyword evidence="6 8" id="KW-0472">Membrane</keyword>
<proteinExistence type="inferred from homology"/>
<name>J3VUF4_9ENTR</name>
<dbReference type="RefSeq" id="WP_014889078.1">
    <property type="nucleotide sequence ID" value="NC_018420.1"/>
</dbReference>
<comment type="similarity">
    <text evidence="8 9">Belongs to the ZipA family.</text>
</comment>
<dbReference type="NCBIfam" id="TIGR02205">
    <property type="entry name" value="septum_zipA"/>
    <property type="match status" value="1"/>
</dbReference>
<evidence type="ECO:0000256" key="8">
    <source>
        <dbReference type="HAMAP-Rule" id="MF_00509"/>
    </source>
</evidence>
<dbReference type="HAMAP" id="MF_00509">
    <property type="entry name" value="ZipA"/>
    <property type="match status" value="1"/>
</dbReference>
<dbReference type="GO" id="GO:0005886">
    <property type="term" value="C:plasma membrane"/>
    <property type="evidence" value="ECO:0007669"/>
    <property type="project" value="UniProtKB-SubCell"/>
</dbReference>
<dbReference type="InterPro" id="IPR036765">
    <property type="entry name" value="ZipA_FtsZ-bd_C_sf"/>
</dbReference>
<dbReference type="HOGENOM" id="CLU_030174_1_0_6"/>
<evidence type="ECO:0000256" key="3">
    <source>
        <dbReference type="ARBA" id="ARBA00022618"/>
    </source>
</evidence>
<feature type="domain" description="ZipA C-terminal FtsZ-binding" evidence="10">
    <location>
        <begin position="205"/>
        <end position="336"/>
    </location>
</feature>
<keyword evidence="4 8" id="KW-0812">Transmembrane</keyword>
<dbReference type="Gene3D" id="3.30.1400.10">
    <property type="entry name" value="ZipA, C-terminal FtsZ-binding domain"/>
    <property type="match status" value="1"/>
</dbReference>
<feature type="transmembrane region" description="Helical" evidence="8">
    <location>
        <begin position="7"/>
        <end position="28"/>
    </location>
</feature>
<dbReference type="InterPro" id="IPR011919">
    <property type="entry name" value="Cell_div_ZipA"/>
</dbReference>